<evidence type="ECO:0000256" key="10">
    <source>
        <dbReference type="ARBA" id="ARBA00022840"/>
    </source>
</evidence>
<dbReference type="SUPFAM" id="SSF55874">
    <property type="entry name" value="ATPase domain of HSP90 chaperone/DNA topoisomerase II/histidine kinase"/>
    <property type="match status" value="1"/>
</dbReference>
<evidence type="ECO:0000256" key="8">
    <source>
        <dbReference type="ARBA" id="ARBA00022741"/>
    </source>
</evidence>
<comment type="caution">
    <text evidence="17">The sequence shown here is derived from an EMBL/GenBank/DDBJ whole genome shotgun (WGS) entry which is preliminary data.</text>
</comment>
<protein>
    <recommendedName>
        <fullName evidence="3">histidine kinase</fullName>
        <ecNumber evidence="3">2.7.13.3</ecNumber>
    </recommendedName>
</protein>
<dbReference type="GO" id="GO:0005524">
    <property type="term" value="F:ATP binding"/>
    <property type="evidence" value="ECO:0007669"/>
    <property type="project" value="UniProtKB-KW"/>
</dbReference>
<comment type="subcellular location">
    <subcellularLocation>
        <location evidence="2">Cell membrane</location>
        <topology evidence="2">Multi-pass membrane protein</topology>
    </subcellularLocation>
</comment>
<keyword evidence="7 14" id="KW-0812">Transmembrane</keyword>
<evidence type="ECO:0000256" key="11">
    <source>
        <dbReference type="ARBA" id="ARBA00022989"/>
    </source>
</evidence>
<feature type="transmembrane region" description="Helical" evidence="14">
    <location>
        <begin position="190"/>
        <end position="209"/>
    </location>
</feature>
<dbReference type="InterPro" id="IPR003661">
    <property type="entry name" value="HisK_dim/P_dom"/>
</dbReference>
<feature type="domain" description="HAMP" evidence="16">
    <location>
        <begin position="210"/>
        <end position="265"/>
    </location>
</feature>
<reference evidence="17" key="2">
    <citation type="journal article" date="2021" name="PeerJ">
        <title>Extensive microbial diversity within the chicken gut microbiome revealed by metagenomics and culture.</title>
        <authorList>
            <person name="Gilroy R."/>
            <person name="Ravi A."/>
            <person name="Getino M."/>
            <person name="Pursley I."/>
            <person name="Horton D.L."/>
            <person name="Alikhan N.F."/>
            <person name="Baker D."/>
            <person name="Gharbi K."/>
            <person name="Hall N."/>
            <person name="Watson M."/>
            <person name="Adriaenssens E.M."/>
            <person name="Foster-Nyarko E."/>
            <person name="Jarju S."/>
            <person name="Secka A."/>
            <person name="Antonio M."/>
            <person name="Oren A."/>
            <person name="Chaudhuri R.R."/>
            <person name="La Ragione R."/>
            <person name="Hildebrand F."/>
            <person name="Pallen M.J."/>
        </authorList>
    </citation>
    <scope>NUCLEOTIDE SEQUENCE</scope>
    <source>
        <strain evidence="17">CHK191-8634</strain>
    </source>
</reference>
<dbReference type="PRINTS" id="PR00344">
    <property type="entry name" value="BCTRLSENSOR"/>
</dbReference>
<dbReference type="InterPro" id="IPR036097">
    <property type="entry name" value="HisK_dim/P_sf"/>
</dbReference>
<dbReference type="Proteomes" id="UP000824073">
    <property type="component" value="Unassembled WGS sequence"/>
</dbReference>
<evidence type="ECO:0000256" key="12">
    <source>
        <dbReference type="ARBA" id="ARBA00023012"/>
    </source>
</evidence>
<feature type="domain" description="Histidine kinase" evidence="15">
    <location>
        <begin position="273"/>
        <end position="487"/>
    </location>
</feature>
<dbReference type="InterPro" id="IPR050398">
    <property type="entry name" value="HssS/ArlS-like"/>
</dbReference>
<dbReference type="FunFam" id="1.10.287.130:FF:000001">
    <property type="entry name" value="Two-component sensor histidine kinase"/>
    <property type="match status" value="1"/>
</dbReference>
<gene>
    <name evidence="17" type="ORF">IAB67_03035</name>
</gene>
<reference evidence="17" key="1">
    <citation type="submission" date="2020-10" db="EMBL/GenBank/DDBJ databases">
        <authorList>
            <person name="Gilroy R."/>
        </authorList>
    </citation>
    <scope>NUCLEOTIDE SEQUENCE</scope>
    <source>
        <strain evidence="17">CHK191-8634</strain>
    </source>
</reference>
<dbReference type="AlphaFoldDB" id="A0A9D1LKS7"/>
<dbReference type="Gene3D" id="3.30.565.10">
    <property type="entry name" value="Histidine kinase-like ATPase, C-terminal domain"/>
    <property type="match status" value="1"/>
</dbReference>
<evidence type="ECO:0000259" key="16">
    <source>
        <dbReference type="PROSITE" id="PS50885"/>
    </source>
</evidence>
<evidence type="ECO:0000256" key="9">
    <source>
        <dbReference type="ARBA" id="ARBA00022777"/>
    </source>
</evidence>
<dbReference type="Gene3D" id="6.10.340.10">
    <property type="match status" value="1"/>
</dbReference>
<dbReference type="SMART" id="SM00387">
    <property type="entry name" value="HATPase_c"/>
    <property type="match status" value="1"/>
</dbReference>
<dbReference type="PANTHER" id="PTHR45528:SF1">
    <property type="entry name" value="SENSOR HISTIDINE KINASE CPXA"/>
    <property type="match status" value="1"/>
</dbReference>
<keyword evidence="13 14" id="KW-0472">Membrane</keyword>
<keyword evidence="5" id="KW-0597">Phosphoprotein</keyword>
<dbReference type="SUPFAM" id="SSF158472">
    <property type="entry name" value="HAMP domain-like"/>
    <property type="match status" value="1"/>
</dbReference>
<dbReference type="InterPro" id="IPR004358">
    <property type="entry name" value="Sig_transdc_His_kin-like_C"/>
</dbReference>
<accession>A0A9D1LKS7</accession>
<proteinExistence type="predicted"/>
<dbReference type="CDD" id="cd00075">
    <property type="entry name" value="HATPase"/>
    <property type="match status" value="1"/>
</dbReference>
<keyword evidence="6" id="KW-0808">Transferase</keyword>
<dbReference type="Pfam" id="PF00512">
    <property type="entry name" value="HisKA"/>
    <property type="match status" value="1"/>
</dbReference>
<dbReference type="Pfam" id="PF00672">
    <property type="entry name" value="HAMP"/>
    <property type="match status" value="1"/>
</dbReference>
<evidence type="ECO:0000256" key="2">
    <source>
        <dbReference type="ARBA" id="ARBA00004651"/>
    </source>
</evidence>
<dbReference type="InterPro" id="IPR003594">
    <property type="entry name" value="HATPase_dom"/>
</dbReference>
<evidence type="ECO:0000256" key="7">
    <source>
        <dbReference type="ARBA" id="ARBA00022692"/>
    </source>
</evidence>
<dbReference type="InterPro" id="IPR005467">
    <property type="entry name" value="His_kinase_dom"/>
</dbReference>
<evidence type="ECO:0000256" key="3">
    <source>
        <dbReference type="ARBA" id="ARBA00012438"/>
    </source>
</evidence>
<dbReference type="Gene3D" id="1.10.287.130">
    <property type="match status" value="1"/>
</dbReference>
<evidence type="ECO:0000313" key="17">
    <source>
        <dbReference type="EMBL" id="HIU43255.1"/>
    </source>
</evidence>
<dbReference type="InterPro" id="IPR003660">
    <property type="entry name" value="HAMP_dom"/>
</dbReference>
<dbReference type="SUPFAM" id="SSF47384">
    <property type="entry name" value="Homodimeric domain of signal transducing histidine kinase"/>
    <property type="match status" value="1"/>
</dbReference>
<evidence type="ECO:0000256" key="13">
    <source>
        <dbReference type="ARBA" id="ARBA00023136"/>
    </source>
</evidence>
<keyword evidence="12" id="KW-0902">Two-component regulatory system</keyword>
<dbReference type="SMART" id="SM00304">
    <property type="entry name" value="HAMP"/>
    <property type="match status" value="1"/>
</dbReference>
<dbReference type="InterPro" id="IPR036890">
    <property type="entry name" value="HATPase_C_sf"/>
</dbReference>
<sequence length="487" mass="53922">MNSLFLKYFLIYSLVIVFSFVILGGAYVAQVNRYAVEDKENTLEQTASRAAESTSSFIETAAQLEKVLPGSAVSYTQSYLINMMQLADISNGMIFVGDVDGHIMYIANRDGCYAQESGVLPQSAVSTVLEDRRFAELGTFNNYFSEAHLVVGVPFVQTLSSGETNDLGVIFVSVAADSSINFFFEVLSTFIVMVVVVLLLTLVVTYFIVHNTVKPLNKMAAAARSYARGDFTPRVPLPRSKHRDELYDVILSFNNMADSVANIETMRRGLIANVSHDLRTPMTTIAGFVDGILDGTIKPDRQEYYLRIISEEIKRLSRLASSMLEVSRLESGEKGLNKTTFDACEMVRRIIIGFEQKLTDKQIEVVLDIPETLNVSADHDALFQAVYNLIDNAVKFTPTGGQIAIYMSEKGGKMQCNVQNTGSEIAPENIKYIFDRFYKEDKSRGINKTGSGLGLYIVKTVINRHGGDIFAKSGDGKTEFCFSIPTS</sequence>
<comment type="catalytic activity">
    <reaction evidence="1">
        <text>ATP + protein L-histidine = ADP + protein N-phospho-L-histidine.</text>
        <dbReference type="EC" id="2.7.13.3"/>
    </reaction>
</comment>
<dbReference type="GO" id="GO:0005886">
    <property type="term" value="C:plasma membrane"/>
    <property type="evidence" value="ECO:0007669"/>
    <property type="project" value="UniProtKB-SubCell"/>
</dbReference>
<keyword evidence="8" id="KW-0547">Nucleotide-binding</keyword>
<keyword evidence="4" id="KW-1003">Cell membrane</keyword>
<dbReference type="CDD" id="cd00082">
    <property type="entry name" value="HisKA"/>
    <property type="match status" value="1"/>
</dbReference>
<keyword evidence="10" id="KW-0067">ATP-binding</keyword>
<dbReference type="CDD" id="cd06225">
    <property type="entry name" value="HAMP"/>
    <property type="match status" value="1"/>
</dbReference>
<evidence type="ECO:0000256" key="1">
    <source>
        <dbReference type="ARBA" id="ARBA00000085"/>
    </source>
</evidence>
<evidence type="ECO:0000256" key="6">
    <source>
        <dbReference type="ARBA" id="ARBA00022679"/>
    </source>
</evidence>
<feature type="transmembrane region" description="Helical" evidence="14">
    <location>
        <begin position="6"/>
        <end position="29"/>
    </location>
</feature>
<name>A0A9D1LKS7_9CLOT</name>
<keyword evidence="9 17" id="KW-0418">Kinase</keyword>
<keyword evidence="11 14" id="KW-1133">Transmembrane helix</keyword>
<evidence type="ECO:0000256" key="5">
    <source>
        <dbReference type="ARBA" id="ARBA00022553"/>
    </source>
</evidence>
<dbReference type="SMART" id="SM00388">
    <property type="entry name" value="HisKA"/>
    <property type="match status" value="1"/>
</dbReference>
<evidence type="ECO:0000259" key="15">
    <source>
        <dbReference type="PROSITE" id="PS50109"/>
    </source>
</evidence>
<dbReference type="EC" id="2.7.13.3" evidence="3"/>
<evidence type="ECO:0000256" key="4">
    <source>
        <dbReference type="ARBA" id="ARBA00022475"/>
    </source>
</evidence>
<organism evidence="17 18">
    <name type="scientific">Candidatus Ventrousia excrementavium</name>
    <dbReference type="NCBI Taxonomy" id="2840961"/>
    <lineage>
        <taxon>Bacteria</taxon>
        <taxon>Bacillati</taxon>
        <taxon>Bacillota</taxon>
        <taxon>Clostridia</taxon>
        <taxon>Eubacteriales</taxon>
        <taxon>Clostridiaceae</taxon>
        <taxon>Clostridiaceae incertae sedis</taxon>
        <taxon>Candidatus Ventrousia</taxon>
    </lineage>
</organism>
<dbReference type="PROSITE" id="PS50885">
    <property type="entry name" value="HAMP"/>
    <property type="match status" value="1"/>
</dbReference>
<evidence type="ECO:0000256" key="14">
    <source>
        <dbReference type="SAM" id="Phobius"/>
    </source>
</evidence>
<dbReference type="PROSITE" id="PS50109">
    <property type="entry name" value="HIS_KIN"/>
    <property type="match status" value="1"/>
</dbReference>
<dbReference type="EMBL" id="DVMR01000032">
    <property type="protein sequence ID" value="HIU43255.1"/>
    <property type="molecule type" value="Genomic_DNA"/>
</dbReference>
<dbReference type="Pfam" id="PF02518">
    <property type="entry name" value="HATPase_c"/>
    <property type="match status" value="1"/>
</dbReference>
<dbReference type="FunFam" id="3.30.565.10:FF:000006">
    <property type="entry name" value="Sensor histidine kinase WalK"/>
    <property type="match status" value="1"/>
</dbReference>
<dbReference type="PANTHER" id="PTHR45528">
    <property type="entry name" value="SENSOR HISTIDINE KINASE CPXA"/>
    <property type="match status" value="1"/>
</dbReference>
<evidence type="ECO:0000313" key="18">
    <source>
        <dbReference type="Proteomes" id="UP000824073"/>
    </source>
</evidence>
<dbReference type="GO" id="GO:0000155">
    <property type="term" value="F:phosphorelay sensor kinase activity"/>
    <property type="evidence" value="ECO:0007669"/>
    <property type="project" value="InterPro"/>
</dbReference>